<organism evidence="1 2">
    <name type="scientific">Candidatus Falkowbacteria bacterium RIFOXYC2_FULL_48_21</name>
    <dbReference type="NCBI Taxonomy" id="1798005"/>
    <lineage>
        <taxon>Bacteria</taxon>
        <taxon>Candidatus Falkowiibacteriota</taxon>
    </lineage>
</organism>
<evidence type="ECO:0000313" key="1">
    <source>
        <dbReference type="EMBL" id="OGF36474.1"/>
    </source>
</evidence>
<comment type="caution">
    <text evidence="1">The sequence shown here is derived from an EMBL/GenBank/DDBJ whole genome shotgun (WGS) entry which is preliminary data.</text>
</comment>
<gene>
    <name evidence="1" type="ORF">A2482_04205</name>
</gene>
<evidence type="ECO:0000313" key="2">
    <source>
        <dbReference type="Proteomes" id="UP000178656"/>
    </source>
</evidence>
<name>A0A1F5TBW2_9BACT</name>
<dbReference type="AlphaFoldDB" id="A0A1F5TBW2"/>
<reference evidence="1 2" key="1">
    <citation type="journal article" date="2016" name="Nat. Commun.">
        <title>Thousands of microbial genomes shed light on interconnected biogeochemical processes in an aquifer system.</title>
        <authorList>
            <person name="Anantharaman K."/>
            <person name="Brown C.T."/>
            <person name="Hug L.A."/>
            <person name="Sharon I."/>
            <person name="Castelle C.J."/>
            <person name="Probst A.J."/>
            <person name="Thomas B.C."/>
            <person name="Singh A."/>
            <person name="Wilkins M.J."/>
            <person name="Karaoz U."/>
            <person name="Brodie E.L."/>
            <person name="Williams K.H."/>
            <person name="Hubbard S.S."/>
            <person name="Banfield J.F."/>
        </authorList>
    </citation>
    <scope>NUCLEOTIDE SEQUENCE [LARGE SCALE GENOMIC DNA]</scope>
</reference>
<proteinExistence type="predicted"/>
<dbReference type="Proteomes" id="UP000178656">
    <property type="component" value="Unassembled WGS sequence"/>
</dbReference>
<dbReference type="EMBL" id="MFGM01000035">
    <property type="protein sequence ID" value="OGF36474.1"/>
    <property type="molecule type" value="Genomic_DNA"/>
</dbReference>
<accession>A0A1F5TBW2</accession>
<protein>
    <submittedName>
        <fullName evidence="1">Uncharacterized protein</fullName>
    </submittedName>
</protein>
<sequence>MDNIQHKSLAASLAESRRAGRWFEMTLAEQMGNIGSEVGRAVSWQKKANDEHKEKALERAFELIDLTVADPRWRHRLKEPLRAREALADFFYGDNSYNSTGESLEKYFFQFAMEARRGR</sequence>